<proteinExistence type="predicted"/>
<keyword evidence="1" id="KW-0812">Transmembrane</keyword>
<name>A0A1I7PHG5_9BACT</name>
<organism evidence="2 3">
    <name type="scientific">Lacunisphaera limnophila</name>
    <dbReference type="NCBI Taxonomy" id="1838286"/>
    <lineage>
        <taxon>Bacteria</taxon>
        <taxon>Pseudomonadati</taxon>
        <taxon>Verrucomicrobiota</taxon>
        <taxon>Opitutia</taxon>
        <taxon>Opitutales</taxon>
        <taxon>Opitutaceae</taxon>
        <taxon>Lacunisphaera</taxon>
    </lineage>
</organism>
<keyword evidence="3" id="KW-1185">Reference proteome</keyword>
<evidence type="ECO:0000313" key="3">
    <source>
        <dbReference type="Proteomes" id="UP000095228"/>
    </source>
</evidence>
<dbReference type="KEGG" id="obg:Verru16b_00084"/>
<dbReference type="Proteomes" id="UP000095228">
    <property type="component" value="Chromosome"/>
</dbReference>
<dbReference type="AlphaFoldDB" id="A0A1I7PHG5"/>
<dbReference type="EMBL" id="CP016094">
    <property type="protein sequence ID" value="AOS43046.1"/>
    <property type="molecule type" value="Genomic_DNA"/>
</dbReference>
<gene>
    <name evidence="2" type="ORF">Verru16b_00084</name>
</gene>
<feature type="transmembrane region" description="Helical" evidence="1">
    <location>
        <begin position="6"/>
        <end position="27"/>
    </location>
</feature>
<dbReference type="RefSeq" id="WP_069960440.1">
    <property type="nucleotide sequence ID" value="NZ_CP016094.1"/>
</dbReference>
<dbReference type="InterPro" id="IPR007352">
    <property type="entry name" value="DUF420"/>
</dbReference>
<dbReference type="PANTHER" id="PTHR37692:SF1">
    <property type="entry name" value="DUF420 DOMAIN-CONTAINING PROTEIN"/>
    <property type="match status" value="1"/>
</dbReference>
<keyword evidence="1" id="KW-1133">Transmembrane helix</keyword>
<feature type="transmembrane region" description="Helical" evidence="1">
    <location>
        <begin position="39"/>
        <end position="57"/>
    </location>
</feature>
<dbReference type="STRING" id="1838286.Verru16b_00084"/>
<feature type="transmembrane region" description="Helical" evidence="1">
    <location>
        <begin position="77"/>
        <end position="97"/>
    </location>
</feature>
<evidence type="ECO:0000313" key="2">
    <source>
        <dbReference type="EMBL" id="AOS43046.1"/>
    </source>
</evidence>
<dbReference type="PATRIC" id="fig|1838286.3.peg.81"/>
<evidence type="ECO:0000256" key="1">
    <source>
        <dbReference type="SAM" id="Phobius"/>
    </source>
</evidence>
<sequence length="147" mass="16250">MTVQDIPTFNAALNATATVLISAGYVLIKQGKREAHRAVMLSAGVVSALFLVGYVAHKILVRGVHTPFGAESPALRGIYYTMLLTHIVLAIAIAYLVPKTFAIALKGDFERHKRWAKITFPLWLYVSVTGVLVYFFLYQWWPATPAG</sequence>
<dbReference type="PANTHER" id="PTHR37692">
    <property type="entry name" value="HYPOTHETICAL MEMBRANE SPANNING PROTEIN"/>
    <property type="match status" value="1"/>
</dbReference>
<keyword evidence="1" id="KW-0472">Membrane</keyword>
<feature type="transmembrane region" description="Helical" evidence="1">
    <location>
        <begin position="118"/>
        <end position="141"/>
    </location>
</feature>
<reference evidence="2 3" key="1">
    <citation type="submission" date="2016-06" db="EMBL/GenBank/DDBJ databases">
        <title>Three novel species with peptidoglycan cell walls form the new genus Lacunisphaera gen. nov. in the family Opitutaceae of the verrucomicrobial subdivision 4.</title>
        <authorList>
            <person name="Rast P."/>
            <person name="Gloeckner I."/>
            <person name="Jogler M."/>
            <person name="Boedeker C."/>
            <person name="Jeske O."/>
            <person name="Wiegand S."/>
            <person name="Reinhardt R."/>
            <person name="Schumann P."/>
            <person name="Rohde M."/>
            <person name="Spring S."/>
            <person name="Gloeckner F.O."/>
            <person name="Jogler C."/>
        </authorList>
    </citation>
    <scope>NUCLEOTIDE SEQUENCE [LARGE SCALE GENOMIC DNA]</scope>
    <source>
        <strain evidence="2 3">IG16b</strain>
    </source>
</reference>
<accession>A0A1I7PHG5</accession>
<dbReference type="OrthoDB" id="9811380at2"/>
<evidence type="ECO:0008006" key="4">
    <source>
        <dbReference type="Google" id="ProtNLM"/>
    </source>
</evidence>
<dbReference type="Pfam" id="PF04238">
    <property type="entry name" value="DUF420"/>
    <property type="match status" value="1"/>
</dbReference>
<protein>
    <recommendedName>
        <fullName evidence="4">DUF420 domain-containing protein</fullName>
    </recommendedName>
</protein>